<gene>
    <name evidence="2" type="ORF">EIB73_14830</name>
</gene>
<evidence type="ECO:0000256" key="1">
    <source>
        <dbReference type="SAM" id="Phobius"/>
    </source>
</evidence>
<protein>
    <submittedName>
        <fullName evidence="2">Uncharacterized protein</fullName>
    </submittedName>
</protein>
<sequence length="178" mass="20449">MDLGLPAKYNPNIPLEKQYSFEACRNWNCKKIKVGAKENSKFYVSEIENLQKRNEKDTGIEFILDENNSYNDFVSILNDLAIAKHEIYGLDLDKTGHVFALVDYQDSSTKKEEVECLLCNDVIVNYLDNRSVFERVFLSHIFEKYSALSATLTNESLCLLCGFLILLTVSILNIKKFI</sequence>
<keyword evidence="1" id="KW-0472">Membrane</keyword>
<dbReference type="RefSeq" id="WP_125026008.1">
    <property type="nucleotide sequence ID" value="NZ_CP034159.1"/>
</dbReference>
<name>A0A3G8XMC1_9FLAO</name>
<dbReference type="Proteomes" id="UP000270185">
    <property type="component" value="Chromosome"/>
</dbReference>
<dbReference type="KEGG" id="ccas:EIB73_14830"/>
<organism evidence="2 3">
    <name type="scientific">Kaistella carnis</name>
    <dbReference type="NCBI Taxonomy" id="1241979"/>
    <lineage>
        <taxon>Bacteria</taxon>
        <taxon>Pseudomonadati</taxon>
        <taxon>Bacteroidota</taxon>
        <taxon>Flavobacteriia</taxon>
        <taxon>Flavobacteriales</taxon>
        <taxon>Weeksellaceae</taxon>
        <taxon>Chryseobacterium group</taxon>
        <taxon>Kaistella</taxon>
    </lineage>
</organism>
<dbReference type="EMBL" id="CP034159">
    <property type="protein sequence ID" value="AZI34372.1"/>
    <property type="molecule type" value="Genomic_DNA"/>
</dbReference>
<dbReference type="OrthoDB" id="1272476at2"/>
<reference evidence="3" key="1">
    <citation type="submission" date="2018-11" db="EMBL/GenBank/DDBJ databases">
        <title>Proposal to divide the Flavobacteriaceae and reorganize its genera based on Amino Acid Identity values calculated from whole genome sequences.</title>
        <authorList>
            <person name="Nicholson A.C."/>
            <person name="Gulvik C.A."/>
            <person name="Whitney A.M."/>
            <person name="Humrighouse B.W."/>
            <person name="Bell M."/>
            <person name="Holmes B."/>
            <person name="Steigerwalt A.G."/>
            <person name="Villarma A."/>
            <person name="Sheth M."/>
            <person name="Batra D."/>
            <person name="Pryor J."/>
            <person name="Bernardet J.-F."/>
            <person name="Hugo C."/>
            <person name="Kampfer P."/>
            <person name="Newman J.D."/>
            <person name="McQuiston J.R."/>
        </authorList>
    </citation>
    <scope>NUCLEOTIDE SEQUENCE [LARGE SCALE GENOMIC DNA]</scope>
    <source>
        <strain evidence="3">G0081</strain>
    </source>
</reference>
<keyword evidence="1" id="KW-0812">Transmembrane</keyword>
<evidence type="ECO:0000313" key="2">
    <source>
        <dbReference type="EMBL" id="AZI34372.1"/>
    </source>
</evidence>
<dbReference type="AlphaFoldDB" id="A0A3G8XMC1"/>
<keyword evidence="1" id="KW-1133">Transmembrane helix</keyword>
<feature type="transmembrane region" description="Helical" evidence="1">
    <location>
        <begin position="156"/>
        <end position="174"/>
    </location>
</feature>
<proteinExistence type="predicted"/>
<accession>A0A3G8XMC1</accession>
<evidence type="ECO:0000313" key="3">
    <source>
        <dbReference type="Proteomes" id="UP000270185"/>
    </source>
</evidence>
<keyword evidence="3" id="KW-1185">Reference proteome</keyword>